<accession>A0AA39M8M2</accession>
<organism evidence="2 3">
    <name type="scientific">Steinernema hermaphroditum</name>
    <dbReference type="NCBI Taxonomy" id="289476"/>
    <lineage>
        <taxon>Eukaryota</taxon>
        <taxon>Metazoa</taxon>
        <taxon>Ecdysozoa</taxon>
        <taxon>Nematoda</taxon>
        <taxon>Chromadorea</taxon>
        <taxon>Rhabditida</taxon>
        <taxon>Tylenchina</taxon>
        <taxon>Panagrolaimomorpha</taxon>
        <taxon>Strongyloidoidea</taxon>
        <taxon>Steinernematidae</taxon>
        <taxon>Steinernema</taxon>
    </lineage>
</organism>
<name>A0AA39M8M2_9BILA</name>
<keyword evidence="3" id="KW-1185">Reference proteome</keyword>
<dbReference type="Proteomes" id="UP001175271">
    <property type="component" value="Unassembled WGS sequence"/>
</dbReference>
<dbReference type="InterPro" id="IPR020149">
    <property type="entry name" value="Uncharacterised_C02F5.10"/>
</dbReference>
<dbReference type="EMBL" id="JAUCMV010000001">
    <property type="protein sequence ID" value="KAK0424595.1"/>
    <property type="molecule type" value="Genomic_DNA"/>
</dbReference>
<reference evidence="2" key="1">
    <citation type="submission" date="2023-06" db="EMBL/GenBank/DDBJ databases">
        <title>Genomic analysis of the entomopathogenic nematode Steinernema hermaphroditum.</title>
        <authorList>
            <person name="Schwarz E.M."/>
            <person name="Heppert J.K."/>
            <person name="Baniya A."/>
            <person name="Schwartz H.T."/>
            <person name="Tan C.-H."/>
            <person name="Antoshechkin I."/>
            <person name="Sternberg P.W."/>
            <person name="Goodrich-Blair H."/>
            <person name="Dillman A.R."/>
        </authorList>
    </citation>
    <scope>NUCLEOTIDE SEQUENCE</scope>
    <source>
        <strain evidence="2">PS9179</strain>
        <tissue evidence="2">Whole animal</tissue>
    </source>
</reference>
<feature type="compositionally biased region" description="Polar residues" evidence="1">
    <location>
        <begin position="35"/>
        <end position="52"/>
    </location>
</feature>
<feature type="region of interest" description="Disordered" evidence="1">
    <location>
        <begin position="115"/>
        <end position="142"/>
    </location>
</feature>
<feature type="compositionally biased region" description="Basic residues" evidence="1">
    <location>
        <begin position="59"/>
        <end position="71"/>
    </location>
</feature>
<evidence type="ECO:0000313" key="2">
    <source>
        <dbReference type="EMBL" id="KAK0424595.1"/>
    </source>
</evidence>
<comment type="caution">
    <text evidence="2">The sequence shown here is derived from an EMBL/GenBank/DDBJ whole genome shotgun (WGS) entry which is preliminary data.</text>
</comment>
<evidence type="ECO:0000256" key="1">
    <source>
        <dbReference type="SAM" id="MobiDB-lite"/>
    </source>
</evidence>
<feature type="compositionally biased region" description="Low complexity" evidence="1">
    <location>
        <begin position="1"/>
        <end position="12"/>
    </location>
</feature>
<dbReference type="Pfam" id="PF17309">
    <property type="entry name" value="DUF5356"/>
    <property type="match status" value="1"/>
</dbReference>
<feature type="compositionally biased region" description="Basic residues" evidence="1">
    <location>
        <begin position="117"/>
        <end position="126"/>
    </location>
</feature>
<dbReference type="AlphaFoldDB" id="A0AA39M8M2"/>
<feature type="region of interest" description="Disordered" evidence="1">
    <location>
        <begin position="214"/>
        <end position="239"/>
    </location>
</feature>
<evidence type="ECO:0000313" key="3">
    <source>
        <dbReference type="Proteomes" id="UP001175271"/>
    </source>
</evidence>
<feature type="region of interest" description="Disordered" evidence="1">
    <location>
        <begin position="1"/>
        <end position="91"/>
    </location>
</feature>
<gene>
    <name evidence="2" type="ORF">QR680_008741</name>
</gene>
<proteinExistence type="predicted"/>
<sequence length="239" mass="25874">MTADNDAAPADAKNARGPPLQSPVKTDMTPPASENEPSTPKKSSKNSVTTGAETIETAKRRKKKVSKRRRPKLTEHGESLEECTDEDWRNADPAYNTELINLKKKPNKVTVFAATKPTKKRSKRTRNLMEPARSPGRGKLDGLRDMTNVLISVDPNAPTSAEKLLDAKADAIGKLVAGVVKMYLKDRRKDAVELEVRLHTNDGVNVDITQVTSSPAEGGSIGFEDASSIPAVPAQSPPK</sequence>
<protein>
    <submittedName>
        <fullName evidence="2">Uncharacterized protein</fullName>
    </submittedName>
</protein>